<accession>A0A9D8KF12</accession>
<dbReference type="GO" id="GO:0006310">
    <property type="term" value="P:DNA recombination"/>
    <property type="evidence" value="ECO:0007669"/>
    <property type="project" value="UniProtKB-KW"/>
</dbReference>
<organism evidence="3 4">
    <name type="scientific">Candidatus Zymogenus saltonus</name>
    <dbReference type="NCBI Taxonomy" id="2844893"/>
    <lineage>
        <taxon>Bacteria</taxon>
        <taxon>Deltaproteobacteria</taxon>
        <taxon>Candidatus Zymogenia</taxon>
        <taxon>Candidatus Zymogeniales</taxon>
        <taxon>Candidatus Zymogenaceae</taxon>
        <taxon>Candidatus Zymogenus</taxon>
    </lineage>
</organism>
<dbReference type="Pfam" id="PF00589">
    <property type="entry name" value="Phage_integrase"/>
    <property type="match status" value="1"/>
</dbReference>
<comment type="caution">
    <text evidence="3">The sequence shown here is derived from an EMBL/GenBank/DDBJ whole genome shotgun (WGS) entry which is preliminary data.</text>
</comment>
<dbReference type="Proteomes" id="UP000809273">
    <property type="component" value="Unassembled WGS sequence"/>
</dbReference>
<dbReference type="InterPro" id="IPR002104">
    <property type="entry name" value="Integrase_catalytic"/>
</dbReference>
<name>A0A9D8KF12_9DELT</name>
<dbReference type="GO" id="GO:0015074">
    <property type="term" value="P:DNA integration"/>
    <property type="evidence" value="ECO:0007669"/>
    <property type="project" value="InterPro"/>
</dbReference>
<reference evidence="3" key="1">
    <citation type="journal article" date="2021" name="Environ. Microbiol.">
        <title>Genomic characterization of three novel Desulfobacterota classes expand the metabolic and phylogenetic diversity of the phylum.</title>
        <authorList>
            <person name="Murphy C.L."/>
            <person name="Biggerstaff J."/>
            <person name="Eichhorn A."/>
            <person name="Ewing E."/>
            <person name="Shahan R."/>
            <person name="Soriano D."/>
            <person name="Stewart S."/>
            <person name="VanMol K."/>
            <person name="Walker R."/>
            <person name="Walters P."/>
            <person name="Elshahed M.S."/>
            <person name="Youssef N.H."/>
        </authorList>
    </citation>
    <scope>NUCLEOTIDE SEQUENCE</scope>
    <source>
        <strain evidence="3">Zod_Metabat.24</strain>
    </source>
</reference>
<dbReference type="CDD" id="cd00796">
    <property type="entry name" value="INT_Rci_Hp1_C"/>
    <property type="match status" value="1"/>
</dbReference>
<dbReference type="InterPro" id="IPR013762">
    <property type="entry name" value="Integrase-like_cat_sf"/>
</dbReference>
<sequence length="142" mass="16417">MSGPIVLYPLRHLSVNTITSNSISKLLSIFRELSRVRSIKHSFVFTRNNGEPVKDIRKAFENACRRAGIENFVFHDLRHTFNTNMRKAGVDLTVIMDITCHRTTEMFLRYNTVDDYDVRKAMERLSNYLEEGSEKGLQESGT</sequence>
<dbReference type="SUPFAM" id="SSF56349">
    <property type="entry name" value="DNA breaking-rejoining enzymes"/>
    <property type="match status" value="1"/>
</dbReference>
<evidence type="ECO:0000313" key="3">
    <source>
        <dbReference type="EMBL" id="MBN1572775.1"/>
    </source>
</evidence>
<dbReference type="PANTHER" id="PTHR30349">
    <property type="entry name" value="PHAGE INTEGRASE-RELATED"/>
    <property type="match status" value="1"/>
</dbReference>
<dbReference type="InterPro" id="IPR011010">
    <property type="entry name" value="DNA_brk_join_enz"/>
</dbReference>
<dbReference type="EMBL" id="JAFGIX010000028">
    <property type="protein sequence ID" value="MBN1572775.1"/>
    <property type="molecule type" value="Genomic_DNA"/>
</dbReference>
<evidence type="ECO:0000259" key="2">
    <source>
        <dbReference type="PROSITE" id="PS51898"/>
    </source>
</evidence>
<evidence type="ECO:0000256" key="1">
    <source>
        <dbReference type="ARBA" id="ARBA00023172"/>
    </source>
</evidence>
<dbReference type="AlphaFoldDB" id="A0A9D8KF12"/>
<protein>
    <submittedName>
        <fullName evidence="3">Site-specific integrase</fullName>
    </submittedName>
</protein>
<dbReference type="InterPro" id="IPR050090">
    <property type="entry name" value="Tyrosine_recombinase_XerCD"/>
</dbReference>
<proteinExistence type="predicted"/>
<gene>
    <name evidence="3" type="ORF">JW984_06195</name>
</gene>
<evidence type="ECO:0000313" key="4">
    <source>
        <dbReference type="Proteomes" id="UP000809273"/>
    </source>
</evidence>
<reference evidence="3" key="2">
    <citation type="submission" date="2021-01" db="EMBL/GenBank/DDBJ databases">
        <authorList>
            <person name="Hahn C.R."/>
            <person name="Youssef N.H."/>
            <person name="Elshahed M."/>
        </authorList>
    </citation>
    <scope>NUCLEOTIDE SEQUENCE</scope>
    <source>
        <strain evidence="3">Zod_Metabat.24</strain>
    </source>
</reference>
<dbReference type="PROSITE" id="PS51898">
    <property type="entry name" value="TYR_RECOMBINASE"/>
    <property type="match status" value="1"/>
</dbReference>
<dbReference type="Gene3D" id="1.10.443.10">
    <property type="entry name" value="Intergrase catalytic core"/>
    <property type="match status" value="1"/>
</dbReference>
<keyword evidence="1" id="KW-0233">DNA recombination</keyword>
<dbReference type="PANTHER" id="PTHR30349:SF64">
    <property type="entry name" value="PROPHAGE INTEGRASE INTD-RELATED"/>
    <property type="match status" value="1"/>
</dbReference>
<dbReference type="GO" id="GO:0003677">
    <property type="term" value="F:DNA binding"/>
    <property type="evidence" value="ECO:0007669"/>
    <property type="project" value="InterPro"/>
</dbReference>
<feature type="domain" description="Tyr recombinase" evidence="2">
    <location>
        <begin position="1"/>
        <end position="130"/>
    </location>
</feature>